<dbReference type="EMBL" id="JAAIYP010000034">
    <property type="protein sequence ID" value="NFV79890.1"/>
    <property type="molecule type" value="Genomic_DNA"/>
</dbReference>
<keyword evidence="6" id="KW-1185">Reference proteome</keyword>
<dbReference type="RefSeq" id="WP_163677085.1">
    <property type="nucleotide sequence ID" value="NZ_JAAIYP010000034.1"/>
</dbReference>
<keyword evidence="2" id="KW-0560">Oxidoreductase</keyword>
<dbReference type="FunFam" id="3.40.50.720:FF:000047">
    <property type="entry name" value="NADP-dependent L-serine/L-allo-threonine dehydrogenase"/>
    <property type="match status" value="1"/>
</dbReference>
<dbReference type="Pfam" id="PF00106">
    <property type="entry name" value="adh_short"/>
    <property type="match status" value="1"/>
</dbReference>
<feature type="domain" description="Ketoreductase" evidence="4">
    <location>
        <begin position="7"/>
        <end position="184"/>
    </location>
</feature>
<sequence>MTDWSQRTVLITGATAGFGTAIARRFAALGGRLVLSGRRGDRLEELKAELGVPVHPLVLDVRDRQAVFDAVAALPAPFADIDVLVNNAGLALGLNPVDSANVEDWETMVDTNLKGVMAVTRAVLPGMVARNRGHVINISSTAGSYPYPGSTIYGATKAAVTMFSLNMLADLVKTKVRVTNIEPGLCGGSEFSLVRFKGDPDAAAKVYAGTEPLTPEDVAESVVWAATLPPHVNINRIEMMPTCQAPAGLAVHREG</sequence>
<proteinExistence type="inferred from homology"/>
<organism evidence="5 6">
    <name type="scientific">Magnetospirillum aberrantis SpK</name>
    <dbReference type="NCBI Taxonomy" id="908842"/>
    <lineage>
        <taxon>Bacteria</taxon>
        <taxon>Pseudomonadati</taxon>
        <taxon>Pseudomonadota</taxon>
        <taxon>Alphaproteobacteria</taxon>
        <taxon>Rhodospirillales</taxon>
        <taxon>Rhodospirillaceae</taxon>
        <taxon>Magnetospirillum</taxon>
    </lineage>
</organism>
<name>A0A7C9UVR6_9PROT</name>
<dbReference type="CDD" id="cd05346">
    <property type="entry name" value="SDR_c5"/>
    <property type="match status" value="1"/>
</dbReference>
<accession>A0A7C9UVR6</accession>
<evidence type="ECO:0000313" key="5">
    <source>
        <dbReference type="EMBL" id="NFV79890.1"/>
    </source>
</evidence>
<evidence type="ECO:0000256" key="1">
    <source>
        <dbReference type="ARBA" id="ARBA00006484"/>
    </source>
</evidence>
<dbReference type="GO" id="GO:0016616">
    <property type="term" value="F:oxidoreductase activity, acting on the CH-OH group of donors, NAD or NADP as acceptor"/>
    <property type="evidence" value="ECO:0007669"/>
    <property type="project" value="UniProtKB-ARBA"/>
</dbReference>
<comment type="caution">
    <text evidence="5">The sequence shown here is derived from an EMBL/GenBank/DDBJ whole genome shotgun (WGS) entry which is preliminary data.</text>
</comment>
<dbReference type="PRINTS" id="PR00080">
    <property type="entry name" value="SDRFAMILY"/>
</dbReference>
<dbReference type="PRINTS" id="PR00081">
    <property type="entry name" value="GDHRDH"/>
</dbReference>
<evidence type="ECO:0000313" key="6">
    <source>
        <dbReference type="Proteomes" id="UP000480684"/>
    </source>
</evidence>
<evidence type="ECO:0000256" key="3">
    <source>
        <dbReference type="RuleBase" id="RU000363"/>
    </source>
</evidence>
<dbReference type="InterPro" id="IPR057326">
    <property type="entry name" value="KR_dom"/>
</dbReference>
<dbReference type="PANTHER" id="PTHR42901">
    <property type="entry name" value="ALCOHOL DEHYDROGENASE"/>
    <property type="match status" value="1"/>
</dbReference>
<evidence type="ECO:0000256" key="2">
    <source>
        <dbReference type="ARBA" id="ARBA00023002"/>
    </source>
</evidence>
<gene>
    <name evidence="5" type="ORF">G4223_07180</name>
</gene>
<dbReference type="InterPro" id="IPR036291">
    <property type="entry name" value="NAD(P)-bd_dom_sf"/>
</dbReference>
<comment type="similarity">
    <text evidence="1 3">Belongs to the short-chain dehydrogenases/reductases (SDR) family.</text>
</comment>
<protein>
    <submittedName>
        <fullName evidence="5">SDR family oxidoreductase</fullName>
    </submittedName>
</protein>
<dbReference type="Proteomes" id="UP000480684">
    <property type="component" value="Unassembled WGS sequence"/>
</dbReference>
<evidence type="ECO:0000259" key="4">
    <source>
        <dbReference type="SMART" id="SM00822"/>
    </source>
</evidence>
<reference evidence="5 6" key="1">
    <citation type="submission" date="2020-02" db="EMBL/GenBank/DDBJ databases">
        <authorList>
            <person name="Dziuba M."/>
            <person name="Kuznetsov B."/>
            <person name="Mardanov A."/>
            <person name="Ravin N."/>
            <person name="Grouzdev D."/>
        </authorList>
    </citation>
    <scope>NUCLEOTIDE SEQUENCE [LARGE SCALE GENOMIC DNA]</scope>
    <source>
        <strain evidence="5 6">SpK</strain>
    </source>
</reference>
<dbReference type="AlphaFoldDB" id="A0A7C9UVR6"/>
<dbReference type="PANTHER" id="PTHR42901:SF1">
    <property type="entry name" value="ALCOHOL DEHYDROGENASE"/>
    <property type="match status" value="1"/>
</dbReference>
<dbReference type="SMART" id="SM00822">
    <property type="entry name" value="PKS_KR"/>
    <property type="match status" value="1"/>
</dbReference>
<dbReference type="Gene3D" id="3.40.50.720">
    <property type="entry name" value="NAD(P)-binding Rossmann-like Domain"/>
    <property type="match status" value="1"/>
</dbReference>
<dbReference type="SUPFAM" id="SSF51735">
    <property type="entry name" value="NAD(P)-binding Rossmann-fold domains"/>
    <property type="match status" value="1"/>
</dbReference>
<dbReference type="InterPro" id="IPR002347">
    <property type="entry name" value="SDR_fam"/>
</dbReference>